<evidence type="ECO:0000259" key="10">
    <source>
        <dbReference type="Pfam" id="PF05000"/>
    </source>
</evidence>
<evidence type="ECO:0000256" key="2">
    <source>
        <dbReference type="ARBA" id="ARBA00012418"/>
    </source>
</evidence>
<keyword evidence="3" id="KW-0240">DNA-directed RNA polymerase</keyword>
<dbReference type="GO" id="GO:0006351">
    <property type="term" value="P:DNA-templated transcription"/>
    <property type="evidence" value="ECO:0007669"/>
    <property type="project" value="InterPro"/>
</dbReference>
<dbReference type="Gene3D" id="1.10.132.30">
    <property type="match status" value="1"/>
</dbReference>
<dbReference type="PANTHER" id="PTHR19376">
    <property type="entry name" value="DNA-DIRECTED RNA POLYMERASE"/>
    <property type="match status" value="1"/>
</dbReference>
<reference evidence="11 12" key="1">
    <citation type="submission" date="2016-08" db="EMBL/GenBank/DDBJ databases">
        <title>Genomes of anaerobic fungi encode conserved fungal cellulosomes for biomass hydrolysis.</title>
        <authorList>
            <consortium name="DOE Joint Genome Institute"/>
            <person name="Haitjema C.H."/>
            <person name="Gilmore S.P."/>
            <person name="Henske J.K."/>
            <person name="Solomon K.V."/>
            <person name="De Groot R."/>
            <person name="Kuo A."/>
            <person name="Mondo S.J."/>
            <person name="Salamov A.A."/>
            <person name="Labutti K."/>
            <person name="Zhao Z."/>
            <person name="Chiniquy J."/>
            <person name="Barry K."/>
            <person name="Brewer H.M."/>
            <person name="Purvine S.O."/>
            <person name="Wright A.T."/>
            <person name="Boxma B."/>
            <person name="Van Alen T."/>
            <person name="Hackstein J.H."/>
            <person name="Baker S.E."/>
            <person name="Grigoriev I.V."/>
            <person name="O'Malley M.A."/>
        </authorList>
    </citation>
    <scope>NUCLEOTIDE SEQUENCE [LARGE SCALE GENOMIC DNA]</scope>
    <source>
        <strain evidence="12">finn</strain>
    </source>
</reference>
<comment type="caution">
    <text evidence="11">The sequence shown here is derived from an EMBL/GenBank/DDBJ whole genome shotgun (WGS) entry which is preliminary data.</text>
</comment>
<evidence type="ECO:0000256" key="7">
    <source>
        <dbReference type="ARBA" id="ARBA00023163"/>
    </source>
</evidence>
<evidence type="ECO:0000256" key="3">
    <source>
        <dbReference type="ARBA" id="ARBA00022478"/>
    </source>
</evidence>
<dbReference type="GO" id="GO:0046872">
    <property type="term" value="F:metal ion binding"/>
    <property type="evidence" value="ECO:0007669"/>
    <property type="project" value="UniProtKB-KW"/>
</dbReference>
<keyword evidence="6" id="KW-0479">Metal-binding</keyword>
<dbReference type="InterPro" id="IPR038120">
    <property type="entry name" value="Rpb1_funnel_sf"/>
</dbReference>
<proteinExistence type="predicted"/>
<sequence>MTNDQHIVEPHIIENICEKLKISKKEWNIFCKFYKSRMKTNKIPYKHLLSLLLPKTLTLKNGNEILVDRGILLHTISGENQKILLNSITHYGNDFYLKFMRDVQRTAHEYNLFHIINLFLPTLSLSNLDSSILNQSKSISNNRLKNRRYSDYKLLEKLSESINNHLTNIVNSGSKGKIDNIIQILMSVGVQAVLPKCYIKSSYFIGLIAKELFVHSKSDRVGIISTSLNTSSTGYLQREPAKSMEDLITDKTGVVYDYNDDEIYYYPFSTNIPDINDSFLEYAFAMSLTNNK</sequence>
<gene>
    <name evidence="11" type="ORF">BCR36DRAFT_397248</name>
</gene>
<evidence type="ECO:0000313" key="12">
    <source>
        <dbReference type="Proteomes" id="UP000193719"/>
    </source>
</evidence>
<dbReference type="SUPFAM" id="SSF64484">
    <property type="entry name" value="beta and beta-prime subunits of DNA dependent RNA-polymerase"/>
    <property type="match status" value="1"/>
</dbReference>
<keyword evidence="12" id="KW-1185">Reference proteome</keyword>
<dbReference type="InterPro" id="IPR007081">
    <property type="entry name" value="RNA_pol_Rpb1_5"/>
</dbReference>
<accession>A0A1Y1VB98</accession>
<dbReference type="STRING" id="1754191.A0A1Y1VB98"/>
<feature type="domain" description="RNA polymerase Rpb1" evidence="10">
    <location>
        <begin position="134"/>
        <end position="194"/>
    </location>
</feature>
<organism evidence="11 12">
    <name type="scientific">Piromyces finnis</name>
    <dbReference type="NCBI Taxonomy" id="1754191"/>
    <lineage>
        <taxon>Eukaryota</taxon>
        <taxon>Fungi</taxon>
        <taxon>Fungi incertae sedis</taxon>
        <taxon>Chytridiomycota</taxon>
        <taxon>Chytridiomycota incertae sedis</taxon>
        <taxon>Neocallimastigomycetes</taxon>
        <taxon>Neocallimastigales</taxon>
        <taxon>Neocallimastigaceae</taxon>
        <taxon>Piromyces</taxon>
    </lineage>
</organism>
<evidence type="ECO:0000256" key="8">
    <source>
        <dbReference type="ARBA" id="ARBA00048552"/>
    </source>
</evidence>
<dbReference type="AlphaFoldDB" id="A0A1Y1VB98"/>
<keyword evidence="7" id="KW-0804">Transcription</keyword>
<evidence type="ECO:0000256" key="5">
    <source>
        <dbReference type="ARBA" id="ARBA00022695"/>
    </source>
</evidence>
<evidence type="ECO:0000256" key="6">
    <source>
        <dbReference type="ARBA" id="ARBA00022723"/>
    </source>
</evidence>
<reference evidence="11 12" key="2">
    <citation type="submission" date="2016-08" db="EMBL/GenBank/DDBJ databases">
        <title>Pervasive Adenine N6-methylation of Active Genes in Fungi.</title>
        <authorList>
            <consortium name="DOE Joint Genome Institute"/>
            <person name="Mondo S.J."/>
            <person name="Dannebaum R.O."/>
            <person name="Kuo R.C."/>
            <person name="Labutti K."/>
            <person name="Haridas S."/>
            <person name="Kuo A."/>
            <person name="Salamov A."/>
            <person name="Ahrendt S.R."/>
            <person name="Lipzen A."/>
            <person name="Sullivan W."/>
            <person name="Andreopoulos W.B."/>
            <person name="Clum A."/>
            <person name="Lindquist E."/>
            <person name="Daum C."/>
            <person name="Ramamoorthy G.K."/>
            <person name="Gryganskyi A."/>
            <person name="Culley D."/>
            <person name="Magnuson J.K."/>
            <person name="James T.Y."/>
            <person name="O'Malley M.A."/>
            <person name="Stajich J.E."/>
            <person name="Spatafora J.W."/>
            <person name="Visel A."/>
            <person name="Grigoriev I.V."/>
        </authorList>
    </citation>
    <scope>NUCLEOTIDE SEQUENCE [LARGE SCALE GENOMIC DNA]</scope>
    <source>
        <strain evidence="12">finn</strain>
    </source>
</reference>
<comment type="catalytic activity">
    <reaction evidence="8">
        <text>RNA(n) + a ribonucleoside 5'-triphosphate = RNA(n+1) + diphosphate</text>
        <dbReference type="Rhea" id="RHEA:21248"/>
        <dbReference type="Rhea" id="RHEA-COMP:14527"/>
        <dbReference type="Rhea" id="RHEA-COMP:17342"/>
        <dbReference type="ChEBI" id="CHEBI:33019"/>
        <dbReference type="ChEBI" id="CHEBI:61557"/>
        <dbReference type="ChEBI" id="CHEBI:140395"/>
        <dbReference type="EC" id="2.7.7.6"/>
    </reaction>
</comment>
<comment type="function">
    <text evidence="1">DNA-dependent RNA polymerase catalyzes the transcription of DNA into RNA using the four ribonucleoside triphosphates as substrates.</text>
</comment>
<dbReference type="Gene3D" id="6.10.250.2940">
    <property type="match status" value="1"/>
</dbReference>
<dbReference type="EMBL" id="MCFH01000019">
    <property type="protein sequence ID" value="ORX51034.1"/>
    <property type="molecule type" value="Genomic_DNA"/>
</dbReference>
<dbReference type="InterPro" id="IPR045867">
    <property type="entry name" value="DNA-dir_RpoC_beta_prime"/>
</dbReference>
<protein>
    <recommendedName>
        <fullName evidence="2">DNA-directed RNA polymerase</fullName>
        <ecNumber evidence="2">2.7.7.6</ecNumber>
    </recommendedName>
</protein>
<dbReference type="Pfam" id="PF05000">
    <property type="entry name" value="RNA_pol_Rpb1_4"/>
    <property type="match status" value="1"/>
</dbReference>
<dbReference type="GO" id="GO:0000428">
    <property type="term" value="C:DNA-directed RNA polymerase complex"/>
    <property type="evidence" value="ECO:0007669"/>
    <property type="project" value="UniProtKB-KW"/>
</dbReference>
<dbReference type="EC" id="2.7.7.6" evidence="2"/>
<dbReference type="GO" id="GO:0003677">
    <property type="term" value="F:DNA binding"/>
    <property type="evidence" value="ECO:0007669"/>
    <property type="project" value="InterPro"/>
</dbReference>
<feature type="domain" description="RNA polymerase Rpb1" evidence="9">
    <location>
        <begin position="206"/>
        <end position="255"/>
    </location>
</feature>
<evidence type="ECO:0000256" key="1">
    <source>
        <dbReference type="ARBA" id="ARBA00004026"/>
    </source>
</evidence>
<evidence type="ECO:0000313" key="11">
    <source>
        <dbReference type="EMBL" id="ORX51034.1"/>
    </source>
</evidence>
<evidence type="ECO:0000259" key="9">
    <source>
        <dbReference type="Pfam" id="PF04998"/>
    </source>
</evidence>
<dbReference type="InterPro" id="IPR007083">
    <property type="entry name" value="RNA_pol_Rpb1_4"/>
</dbReference>
<name>A0A1Y1VB98_9FUNG</name>
<dbReference type="GO" id="GO:0003899">
    <property type="term" value="F:DNA-directed RNA polymerase activity"/>
    <property type="evidence" value="ECO:0007669"/>
    <property type="project" value="UniProtKB-EC"/>
</dbReference>
<keyword evidence="4" id="KW-0808">Transferase</keyword>
<dbReference type="Pfam" id="PF04998">
    <property type="entry name" value="RNA_pol_Rpb1_5"/>
    <property type="match status" value="1"/>
</dbReference>
<dbReference type="Proteomes" id="UP000193719">
    <property type="component" value="Unassembled WGS sequence"/>
</dbReference>
<keyword evidence="5" id="KW-0548">Nucleotidyltransferase</keyword>
<evidence type="ECO:0000256" key="4">
    <source>
        <dbReference type="ARBA" id="ARBA00022679"/>
    </source>
</evidence>
<dbReference type="PANTHER" id="PTHR19376:SF54">
    <property type="entry name" value="DNA-DIRECTED RNA POLYMERASE SUBUNIT BETA"/>
    <property type="match status" value="1"/>
</dbReference>